<reference evidence="2 3" key="1">
    <citation type="submission" date="2021-10" db="EMBL/GenBank/DDBJ databases">
        <title>Streptomyces sp. strain SMC 277, a novel streptomycete isolated from soil.</title>
        <authorList>
            <person name="Chanama M."/>
        </authorList>
    </citation>
    <scope>NUCLEOTIDE SEQUENCE [LARGE SCALE GENOMIC DNA]</scope>
    <source>
        <strain evidence="2 3">SMC 277</strain>
    </source>
</reference>
<dbReference type="InterPro" id="IPR029069">
    <property type="entry name" value="HotDog_dom_sf"/>
</dbReference>
<organism evidence="2 3">
    <name type="scientific">Streptomyces antimicrobicus</name>
    <dbReference type="NCBI Taxonomy" id="2883108"/>
    <lineage>
        <taxon>Bacteria</taxon>
        <taxon>Bacillati</taxon>
        <taxon>Actinomycetota</taxon>
        <taxon>Actinomycetes</taxon>
        <taxon>Kitasatosporales</taxon>
        <taxon>Streptomycetaceae</taxon>
        <taxon>Streptomyces</taxon>
    </lineage>
</organism>
<dbReference type="InterPro" id="IPR054545">
    <property type="entry name" value="ApeI-like"/>
</dbReference>
<proteinExistence type="predicted"/>
<accession>A0ABS8BAE5</accession>
<evidence type="ECO:0000313" key="2">
    <source>
        <dbReference type="EMBL" id="MCB5181523.1"/>
    </source>
</evidence>
<dbReference type="EMBL" id="JAJAUY010000078">
    <property type="protein sequence ID" value="MCB5181523.1"/>
    <property type="molecule type" value="Genomic_DNA"/>
</dbReference>
<comment type="caution">
    <text evidence="2">The sequence shown here is derived from an EMBL/GenBank/DDBJ whole genome shotgun (WGS) entry which is preliminary data.</text>
</comment>
<name>A0ABS8BAE5_9ACTN</name>
<evidence type="ECO:0000259" key="1">
    <source>
        <dbReference type="Pfam" id="PF22818"/>
    </source>
</evidence>
<dbReference type="RefSeq" id="WP_226728607.1">
    <property type="nucleotide sequence ID" value="NZ_JAJAUY010000078.1"/>
</dbReference>
<feature type="domain" description="ApeI dehydratase-like" evidence="1">
    <location>
        <begin position="19"/>
        <end position="99"/>
    </location>
</feature>
<keyword evidence="3" id="KW-1185">Reference proteome</keyword>
<evidence type="ECO:0000313" key="3">
    <source>
        <dbReference type="Proteomes" id="UP001199054"/>
    </source>
</evidence>
<dbReference type="Proteomes" id="UP001199054">
    <property type="component" value="Unassembled WGS sequence"/>
</dbReference>
<sequence>MPAASPLRAAVEVLPAESELSAAARFTVADTETVLPGHYPGFPIFPGVCLVECARQGAEATLPPQAKGATLAAVESTRFTGPVFPGDQVDIAMAWKRTPAGDWQMRAQLSTGRGPAAGVRLRYAAPAGDAPAAGGEEAA</sequence>
<dbReference type="Pfam" id="PF22818">
    <property type="entry name" value="ApeI-like"/>
    <property type="match status" value="1"/>
</dbReference>
<dbReference type="Gene3D" id="3.10.129.10">
    <property type="entry name" value="Hotdog Thioesterase"/>
    <property type="match status" value="1"/>
</dbReference>
<protein>
    <recommendedName>
        <fullName evidence="1">ApeI dehydratase-like domain-containing protein</fullName>
    </recommendedName>
</protein>
<gene>
    <name evidence="2" type="ORF">LG632_19305</name>
</gene>
<dbReference type="SUPFAM" id="SSF54637">
    <property type="entry name" value="Thioesterase/thiol ester dehydrase-isomerase"/>
    <property type="match status" value="1"/>
</dbReference>